<protein>
    <submittedName>
        <fullName evidence="1">Uncharacterized protein</fullName>
    </submittedName>
</protein>
<sequence>MKVQAAVRSMAKLEARAVQLNWKVQHIDATINGSSEEGQGNVHGCAIVGEAEDAESSYINWDPVSELIGTSCKACLRRDAVLAIVMRWPNLTQFASSIEVLAFRYCFASEGNSCSYRITSPMKANPTSTLCLLENMCIEPSCPLQQLVVLVKRSLITARAGTLCLIFCSSGCRCPSGFSLEIWSTLVTPEVYLSGWCSLNSESESSLYPTFEIDHFRWLRRIVELADSSSVENQNHLKCKNMMQRRKETHGGLSNPSPKVNELVKSGKLWPNYSLLYKKENVRTL</sequence>
<evidence type="ECO:0000313" key="1">
    <source>
        <dbReference type="EMBL" id="CAA2955315.1"/>
    </source>
</evidence>
<evidence type="ECO:0000313" key="2">
    <source>
        <dbReference type="Proteomes" id="UP000594638"/>
    </source>
</evidence>
<gene>
    <name evidence="1" type="ORF">OLEA9_A036625</name>
</gene>
<keyword evidence="2" id="KW-1185">Reference proteome</keyword>
<feature type="non-terminal residue" evidence="1">
    <location>
        <position position="1"/>
    </location>
</feature>
<dbReference type="Proteomes" id="UP000594638">
    <property type="component" value="Unassembled WGS sequence"/>
</dbReference>
<reference evidence="1 2" key="1">
    <citation type="submission" date="2019-12" db="EMBL/GenBank/DDBJ databases">
        <authorList>
            <person name="Alioto T."/>
            <person name="Alioto T."/>
            <person name="Gomez Garrido J."/>
        </authorList>
    </citation>
    <scope>NUCLEOTIDE SEQUENCE [LARGE SCALE GENOMIC DNA]</scope>
</reference>
<organism evidence="1 2">
    <name type="scientific">Olea europaea subsp. europaea</name>
    <dbReference type="NCBI Taxonomy" id="158383"/>
    <lineage>
        <taxon>Eukaryota</taxon>
        <taxon>Viridiplantae</taxon>
        <taxon>Streptophyta</taxon>
        <taxon>Embryophyta</taxon>
        <taxon>Tracheophyta</taxon>
        <taxon>Spermatophyta</taxon>
        <taxon>Magnoliopsida</taxon>
        <taxon>eudicotyledons</taxon>
        <taxon>Gunneridae</taxon>
        <taxon>Pentapetalae</taxon>
        <taxon>asterids</taxon>
        <taxon>lamiids</taxon>
        <taxon>Lamiales</taxon>
        <taxon>Oleaceae</taxon>
        <taxon>Oleeae</taxon>
        <taxon>Olea</taxon>
    </lineage>
</organism>
<dbReference type="AlphaFoldDB" id="A0A8S0PUS7"/>
<dbReference type="EMBL" id="CACTIH010000146">
    <property type="protein sequence ID" value="CAA2955315.1"/>
    <property type="molecule type" value="Genomic_DNA"/>
</dbReference>
<name>A0A8S0PUS7_OLEEU</name>
<proteinExistence type="predicted"/>
<comment type="caution">
    <text evidence="1">The sequence shown here is derived from an EMBL/GenBank/DDBJ whole genome shotgun (WGS) entry which is preliminary data.</text>
</comment>
<accession>A0A8S0PUS7</accession>